<feature type="transmembrane region" description="Helical" evidence="1">
    <location>
        <begin position="12"/>
        <end position="35"/>
    </location>
</feature>
<evidence type="ECO:0000313" key="2">
    <source>
        <dbReference type="EMBL" id="SFJ34239.1"/>
    </source>
</evidence>
<reference evidence="3" key="1">
    <citation type="submission" date="2016-10" db="EMBL/GenBank/DDBJ databases">
        <authorList>
            <person name="Varghese N."/>
            <person name="Submissions S."/>
        </authorList>
    </citation>
    <scope>NUCLEOTIDE SEQUENCE [LARGE SCALE GENOMIC DNA]</scope>
    <source>
        <strain evidence="3">DSM 26542</strain>
    </source>
</reference>
<keyword evidence="1" id="KW-1133">Transmembrane helix</keyword>
<dbReference type="AlphaFoldDB" id="A0A1I3QL63"/>
<feature type="transmembrane region" description="Helical" evidence="1">
    <location>
        <begin position="47"/>
        <end position="69"/>
    </location>
</feature>
<dbReference type="EMBL" id="FORU01000006">
    <property type="protein sequence ID" value="SFJ34239.1"/>
    <property type="molecule type" value="Genomic_DNA"/>
</dbReference>
<keyword evidence="1" id="KW-0812">Transmembrane</keyword>
<feature type="transmembrane region" description="Helical" evidence="1">
    <location>
        <begin position="76"/>
        <end position="94"/>
    </location>
</feature>
<protein>
    <submittedName>
        <fullName evidence="2">Uncharacterized protein</fullName>
    </submittedName>
</protein>
<accession>A0A1I3QL63</accession>
<keyword evidence="3" id="KW-1185">Reference proteome</keyword>
<dbReference type="RefSeq" id="WP_090678674.1">
    <property type="nucleotide sequence ID" value="NZ_FORU01000006.1"/>
</dbReference>
<proteinExistence type="predicted"/>
<dbReference type="Proteomes" id="UP000243887">
    <property type="component" value="Unassembled WGS sequence"/>
</dbReference>
<organism evidence="2 3">
    <name type="scientific">Myroides guanonis</name>
    <dbReference type="NCBI Taxonomy" id="1150112"/>
    <lineage>
        <taxon>Bacteria</taxon>
        <taxon>Pseudomonadati</taxon>
        <taxon>Bacteroidota</taxon>
        <taxon>Flavobacteriia</taxon>
        <taxon>Flavobacteriales</taxon>
        <taxon>Flavobacteriaceae</taxon>
        <taxon>Myroides</taxon>
    </lineage>
</organism>
<gene>
    <name evidence="2" type="ORF">SAMN04487893_10622</name>
</gene>
<sequence length="146" mass="16861">MKGKVIVSNRIYLMLLWCVFVVSSFLVTTISLYEFKDTISVDLETSFYNSVLKTALVISVFYMPIILLIRGVKGRSLRNLLSCVWISFLWFFQVLVEFSNRVAGWSTFSLSESIVVSSSYSFNVILMALLFYVLKLKLVQKRVRVK</sequence>
<evidence type="ECO:0000313" key="3">
    <source>
        <dbReference type="Proteomes" id="UP000243887"/>
    </source>
</evidence>
<keyword evidence="1" id="KW-0472">Membrane</keyword>
<evidence type="ECO:0000256" key="1">
    <source>
        <dbReference type="SAM" id="Phobius"/>
    </source>
</evidence>
<name>A0A1I3QL63_9FLAO</name>
<feature type="transmembrane region" description="Helical" evidence="1">
    <location>
        <begin position="114"/>
        <end position="134"/>
    </location>
</feature>